<reference evidence="1 2" key="2">
    <citation type="journal article" date="2018" name="Plant J.">
        <title>The Physcomitrella patens chromosome-scale assembly reveals moss genome structure and evolution.</title>
        <authorList>
            <person name="Lang D."/>
            <person name="Ullrich K.K."/>
            <person name="Murat F."/>
            <person name="Fuchs J."/>
            <person name="Jenkins J."/>
            <person name="Haas F.B."/>
            <person name="Piednoel M."/>
            <person name="Gundlach H."/>
            <person name="Van Bel M."/>
            <person name="Meyberg R."/>
            <person name="Vives C."/>
            <person name="Morata J."/>
            <person name="Symeonidi A."/>
            <person name="Hiss M."/>
            <person name="Muchero W."/>
            <person name="Kamisugi Y."/>
            <person name="Saleh O."/>
            <person name="Blanc G."/>
            <person name="Decker E.L."/>
            <person name="van Gessel N."/>
            <person name="Grimwood J."/>
            <person name="Hayes R.D."/>
            <person name="Graham S.W."/>
            <person name="Gunter L.E."/>
            <person name="McDaniel S.F."/>
            <person name="Hoernstein S.N.W."/>
            <person name="Larsson A."/>
            <person name="Li F.W."/>
            <person name="Perroud P.F."/>
            <person name="Phillips J."/>
            <person name="Ranjan P."/>
            <person name="Rokshar D.S."/>
            <person name="Rothfels C.J."/>
            <person name="Schneider L."/>
            <person name="Shu S."/>
            <person name="Stevenson D.W."/>
            <person name="Thummler F."/>
            <person name="Tillich M."/>
            <person name="Villarreal Aguilar J.C."/>
            <person name="Widiez T."/>
            <person name="Wong G.K."/>
            <person name="Wymore A."/>
            <person name="Zhang Y."/>
            <person name="Zimmer A.D."/>
            <person name="Quatrano R.S."/>
            <person name="Mayer K.F.X."/>
            <person name="Goodstein D."/>
            <person name="Casacuberta J.M."/>
            <person name="Vandepoele K."/>
            <person name="Reski R."/>
            <person name="Cuming A.C."/>
            <person name="Tuskan G.A."/>
            <person name="Maumus F."/>
            <person name="Salse J."/>
            <person name="Schmutz J."/>
            <person name="Rensing S.A."/>
        </authorList>
    </citation>
    <scope>NUCLEOTIDE SEQUENCE [LARGE SCALE GENOMIC DNA]</scope>
    <source>
        <strain evidence="1 2">cv. Gransden 2004</strain>
    </source>
</reference>
<dbReference type="OMA" id="CKISLEF"/>
<evidence type="ECO:0000313" key="2">
    <source>
        <dbReference type="Proteomes" id="UP000006727"/>
    </source>
</evidence>
<organism evidence="1 2">
    <name type="scientific">Physcomitrium patens</name>
    <name type="common">Spreading-leaved earth moss</name>
    <name type="synonym">Physcomitrella patens</name>
    <dbReference type="NCBI Taxonomy" id="3218"/>
    <lineage>
        <taxon>Eukaryota</taxon>
        <taxon>Viridiplantae</taxon>
        <taxon>Streptophyta</taxon>
        <taxon>Embryophyta</taxon>
        <taxon>Bryophyta</taxon>
        <taxon>Bryophytina</taxon>
        <taxon>Bryopsida</taxon>
        <taxon>Funariidae</taxon>
        <taxon>Funariales</taxon>
        <taxon>Funariaceae</taxon>
        <taxon>Physcomitrium</taxon>
    </lineage>
</organism>
<protein>
    <submittedName>
        <fullName evidence="1">Uncharacterized protein</fullName>
    </submittedName>
</protein>
<proteinExistence type="predicted"/>
<keyword evidence="2" id="KW-1185">Reference proteome</keyword>
<name>A0A7I4BYU7_PHYPA</name>
<dbReference type="Proteomes" id="UP000006727">
    <property type="component" value="Chromosome 20"/>
</dbReference>
<evidence type="ECO:0000313" key="1">
    <source>
        <dbReference type="EnsemblPlants" id="Pp3c20_15460V3.1"/>
    </source>
</evidence>
<dbReference type="Gene3D" id="2.60.120.650">
    <property type="entry name" value="Cupin"/>
    <property type="match status" value="1"/>
</dbReference>
<dbReference type="AlphaFoldDB" id="A0A7I4BYU7"/>
<accession>A0A7I4BYU7</accession>
<dbReference type="Gramene" id="Pp3c20_15460V3.1">
    <property type="protein sequence ID" value="Pp3c20_15460V3.1"/>
    <property type="gene ID" value="Pp3c20_15460"/>
</dbReference>
<reference evidence="1" key="3">
    <citation type="submission" date="2020-12" db="UniProtKB">
        <authorList>
            <consortium name="EnsemblPlants"/>
        </authorList>
    </citation>
    <scope>IDENTIFICATION</scope>
</reference>
<dbReference type="EnsemblPlants" id="Pp3c20_15460V3.1">
    <property type="protein sequence ID" value="Pp3c20_15460V3.1"/>
    <property type="gene ID" value="Pp3c20_15460"/>
</dbReference>
<reference evidence="1 2" key="1">
    <citation type="journal article" date="2008" name="Science">
        <title>The Physcomitrella genome reveals evolutionary insights into the conquest of land by plants.</title>
        <authorList>
            <person name="Rensing S."/>
            <person name="Lang D."/>
            <person name="Zimmer A."/>
            <person name="Terry A."/>
            <person name="Salamov A."/>
            <person name="Shapiro H."/>
            <person name="Nishiyama T."/>
            <person name="Perroud P.-F."/>
            <person name="Lindquist E."/>
            <person name="Kamisugi Y."/>
            <person name="Tanahashi T."/>
            <person name="Sakakibara K."/>
            <person name="Fujita T."/>
            <person name="Oishi K."/>
            <person name="Shin-I T."/>
            <person name="Kuroki Y."/>
            <person name="Toyoda A."/>
            <person name="Suzuki Y."/>
            <person name="Hashimoto A."/>
            <person name="Yamaguchi K."/>
            <person name="Sugano A."/>
            <person name="Kohara Y."/>
            <person name="Fujiyama A."/>
            <person name="Anterola A."/>
            <person name="Aoki S."/>
            <person name="Ashton N."/>
            <person name="Barbazuk W.B."/>
            <person name="Barker E."/>
            <person name="Bennetzen J."/>
            <person name="Bezanilla M."/>
            <person name="Blankenship R."/>
            <person name="Cho S.H."/>
            <person name="Dutcher S."/>
            <person name="Estelle M."/>
            <person name="Fawcett J.A."/>
            <person name="Gundlach H."/>
            <person name="Hanada K."/>
            <person name="Heyl A."/>
            <person name="Hicks K.A."/>
            <person name="Hugh J."/>
            <person name="Lohr M."/>
            <person name="Mayer K."/>
            <person name="Melkozernov A."/>
            <person name="Murata T."/>
            <person name="Nelson D."/>
            <person name="Pils B."/>
            <person name="Prigge M."/>
            <person name="Reiss B."/>
            <person name="Renner T."/>
            <person name="Rombauts S."/>
            <person name="Rushton P."/>
            <person name="Sanderfoot A."/>
            <person name="Schween G."/>
            <person name="Shiu S.-H."/>
            <person name="Stueber K."/>
            <person name="Theodoulou F.L."/>
            <person name="Tu H."/>
            <person name="Van de Peer Y."/>
            <person name="Verrier P.J."/>
            <person name="Waters E."/>
            <person name="Wood A."/>
            <person name="Yang L."/>
            <person name="Cove D."/>
            <person name="Cuming A."/>
            <person name="Hasebe M."/>
            <person name="Lucas S."/>
            <person name="Mishler D.B."/>
            <person name="Reski R."/>
            <person name="Grigoriev I."/>
            <person name="Quatrano R.S."/>
            <person name="Boore J.L."/>
        </authorList>
    </citation>
    <scope>NUCLEOTIDE SEQUENCE [LARGE SCALE GENOMIC DNA]</scope>
    <source>
        <strain evidence="1 2">cv. Gransden 2004</strain>
    </source>
</reference>
<dbReference type="EMBL" id="ABEU02000020">
    <property type="status" value="NOT_ANNOTATED_CDS"/>
    <property type="molecule type" value="Genomic_DNA"/>
</dbReference>
<sequence>MVFFVDDEGEDQNDHHGLQRNSHSYCIQSLGILLLSTSSCCVRDVGPGALHVLTNTIYDFMNNLDWRYLARLDPFPTLVTPPIRLKMSNVTEAEPMCKISLEFAILHYDICSPQMRENLSSDEFIRYFEQRNKVVLLRDVMESLPALTEWDYMYLLKHSGDIDFAAGSIHLKFSYFCK</sequence>
<dbReference type="InParanoid" id="A0A7I4BYU7"/>